<evidence type="ECO:0000259" key="1">
    <source>
        <dbReference type="Pfam" id="PF08269"/>
    </source>
</evidence>
<accession>X1T9X4</accession>
<protein>
    <recommendedName>
        <fullName evidence="1">Double Cache domain-containing protein</fullName>
    </recommendedName>
</protein>
<comment type="caution">
    <text evidence="2">The sequence shown here is derived from an EMBL/GenBank/DDBJ whole genome shotgun (WGS) entry which is preliminary data.</text>
</comment>
<organism evidence="2">
    <name type="scientific">marine sediment metagenome</name>
    <dbReference type="NCBI Taxonomy" id="412755"/>
    <lineage>
        <taxon>unclassified sequences</taxon>
        <taxon>metagenomes</taxon>
        <taxon>ecological metagenomes</taxon>
    </lineage>
</organism>
<gene>
    <name evidence="2" type="ORF">S12H4_28203</name>
</gene>
<dbReference type="EMBL" id="BARW01016162">
    <property type="protein sequence ID" value="GAJ02133.1"/>
    <property type="molecule type" value="Genomic_DNA"/>
</dbReference>
<reference evidence="2" key="1">
    <citation type="journal article" date="2014" name="Front. Microbiol.">
        <title>High frequency of phylogenetically diverse reductive dehalogenase-homologous genes in deep subseafloor sedimentary metagenomes.</title>
        <authorList>
            <person name="Kawai M."/>
            <person name="Futagami T."/>
            <person name="Toyoda A."/>
            <person name="Takaki Y."/>
            <person name="Nishi S."/>
            <person name="Hori S."/>
            <person name="Arai W."/>
            <person name="Tsubouchi T."/>
            <person name="Morono Y."/>
            <person name="Uchiyama I."/>
            <person name="Ito T."/>
            <person name="Fujiyama A."/>
            <person name="Inagaki F."/>
            <person name="Takami H."/>
        </authorList>
    </citation>
    <scope>NUCLEOTIDE SEQUENCE</scope>
    <source>
        <strain evidence="2">Expedition CK06-06</strain>
    </source>
</reference>
<feature type="non-terminal residue" evidence="2">
    <location>
        <position position="1"/>
    </location>
</feature>
<evidence type="ECO:0000313" key="2">
    <source>
        <dbReference type="EMBL" id="GAJ02133.1"/>
    </source>
</evidence>
<dbReference type="InterPro" id="IPR004010">
    <property type="entry name" value="Double_Cache_2"/>
</dbReference>
<feature type="domain" description="Double Cache" evidence="1">
    <location>
        <begin position="1"/>
        <end position="36"/>
    </location>
</feature>
<dbReference type="Gene3D" id="3.30.450.20">
    <property type="entry name" value="PAS domain"/>
    <property type="match status" value="1"/>
</dbReference>
<dbReference type="Pfam" id="PF08269">
    <property type="entry name" value="dCache_2"/>
    <property type="match status" value="1"/>
</dbReference>
<dbReference type="AlphaFoldDB" id="X1T9X4"/>
<sequence length="38" mass="4431">FVEYYWVHPDSEGEDRKIGYVELIPGTDYFIGDGVYSN</sequence>
<proteinExistence type="predicted"/>
<name>X1T9X4_9ZZZZ</name>